<dbReference type="GO" id="GO:0008933">
    <property type="term" value="F:peptidoglycan lytic transglycosylase activity"/>
    <property type="evidence" value="ECO:0007669"/>
    <property type="project" value="TreeGrafter"/>
</dbReference>
<sequence length="388" mass="42458">MALLLSACAESPVTSPVVTTPKPPVTPAGPQTPPVYYPTPVPEHLRLSTLPGWNKTDPFIALEALRATCLYKKGRQYAPVCDAMKAQEFHTPDQVLAFLNAHLQIEVDYDNDKGLMTGYFVPDYDARHTQDAEFSQPVRPKPADLVVVPGSQLTPPSRAAKVAARKVGELYVPYYTRAEIEALPADTTYNGVTYYMRPEDYFFMQLQGSGFLDLPDGSRVYAAYAADNGWPFVGIAKVLSERGIMEKNQTSGDAIHTWLADHRGPQATEIMNANPRYGFFAIQPDVTEPVGASGLSLPPGSAIAVDPAHNDLGDLFWLDANAGTLREAFPEYQRMVAALDTGGAIKGKVRADLYVGHGKRAGTEAGRIKHELRMWRIVPYTGKDSFGN</sequence>
<keyword evidence="8" id="KW-1185">Reference proteome</keyword>
<evidence type="ECO:0000256" key="4">
    <source>
        <dbReference type="ARBA" id="ARBA00023316"/>
    </source>
</evidence>
<evidence type="ECO:0000256" key="3">
    <source>
        <dbReference type="ARBA" id="ARBA00023239"/>
    </source>
</evidence>
<dbReference type="SUPFAM" id="SSF50685">
    <property type="entry name" value="Barwin-like endoglucanases"/>
    <property type="match status" value="1"/>
</dbReference>
<dbReference type="Gene3D" id="2.40.40.10">
    <property type="entry name" value="RlpA-like domain"/>
    <property type="match status" value="1"/>
</dbReference>
<dbReference type="Gene3D" id="2.40.240.50">
    <property type="entry name" value="Barwin-like endoglucanases"/>
    <property type="match status" value="1"/>
</dbReference>
<dbReference type="GO" id="GO:0019867">
    <property type="term" value="C:outer membrane"/>
    <property type="evidence" value="ECO:0007669"/>
    <property type="project" value="InterPro"/>
</dbReference>
<evidence type="ECO:0000313" key="8">
    <source>
        <dbReference type="Proteomes" id="UP000017837"/>
    </source>
</evidence>
<dbReference type="STRING" id="1121022.GCA_000376105_01023"/>
<dbReference type="GO" id="GO:0009254">
    <property type="term" value="P:peptidoglycan turnover"/>
    <property type="evidence" value="ECO:0007669"/>
    <property type="project" value="InterPro"/>
</dbReference>
<organism evidence="7 8">
    <name type="scientific">Asticcacaulis benevestitus DSM 16100 = ATCC BAA-896</name>
    <dbReference type="NCBI Taxonomy" id="1121022"/>
    <lineage>
        <taxon>Bacteria</taxon>
        <taxon>Pseudomonadati</taxon>
        <taxon>Pseudomonadota</taxon>
        <taxon>Alphaproteobacteria</taxon>
        <taxon>Caulobacterales</taxon>
        <taxon>Caulobacteraceae</taxon>
        <taxon>Asticcacaulis</taxon>
    </lineage>
</organism>
<dbReference type="CDD" id="cd14668">
    <property type="entry name" value="mlta_B"/>
    <property type="match status" value="1"/>
</dbReference>
<evidence type="ECO:0000256" key="1">
    <source>
        <dbReference type="ARBA" id="ARBA00001420"/>
    </source>
</evidence>
<gene>
    <name evidence="7" type="ORF">ABENE_09745</name>
</gene>
<dbReference type="CDD" id="cd14485">
    <property type="entry name" value="mltA_like_LT_A"/>
    <property type="match status" value="1"/>
</dbReference>
<keyword evidence="4" id="KW-0961">Cell wall biogenesis/degradation</keyword>
<dbReference type="SMART" id="SM00925">
    <property type="entry name" value="MltA"/>
    <property type="match status" value="1"/>
</dbReference>
<dbReference type="Pfam" id="PF06725">
    <property type="entry name" value="3D"/>
    <property type="match status" value="1"/>
</dbReference>
<dbReference type="Proteomes" id="UP000017837">
    <property type="component" value="Unassembled WGS sequence"/>
</dbReference>
<comment type="caution">
    <text evidence="7">The sequence shown here is derived from an EMBL/GenBank/DDBJ whole genome shotgun (WGS) entry which is preliminary data.</text>
</comment>
<dbReference type="InterPro" id="IPR036908">
    <property type="entry name" value="RlpA-like_sf"/>
</dbReference>
<dbReference type="Pfam" id="PF03562">
    <property type="entry name" value="MltA"/>
    <property type="match status" value="1"/>
</dbReference>
<dbReference type="GO" id="GO:0009253">
    <property type="term" value="P:peptidoglycan catabolic process"/>
    <property type="evidence" value="ECO:0007669"/>
    <property type="project" value="TreeGrafter"/>
</dbReference>
<evidence type="ECO:0000313" key="7">
    <source>
        <dbReference type="EMBL" id="ESQ91608.1"/>
    </source>
</evidence>
<protein>
    <recommendedName>
        <fullName evidence="2">peptidoglycan lytic exotransglycosylase</fullName>
        <ecNumber evidence="2">4.2.2.n1</ecNumber>
    </recommendedName>
    <alternativeName>
        <fullName evidence="5">Murein hydrolase A</fullName>
    </alternativeName>
</protein>
<evidence type="ECO:0000256" key="5">
    <source>
        <dbReference type="ARBA" id="ARBA00030918"/>
    </source>
</evidence>
<feature type="domain" description="Lytic transglycosylase MltA" evidence="6">
    <location>
        <begin position="123"/>
        <end position="281"/>
    </location>
</feature>
<reference evidence="7 8" key="1">
    <citation type="journal article" date="2014" name="Nature">
        <title>Sequential evolution of bacterial morphology by co-option of a developmental regulator.</title>
        <authorList>
            <person name="Jiang C."/>
            <person name="Brown P.J."/>
            <person name="Ducret A."/>
            <person name="Brun Y.V."/>
        </authorList>
    </citation>
    <scope>NUCLEOTIDE SEQUENCE [LARGE SCALE GENOMIC DNA]</scope>
    <source>
        <strain evidence="7 8">DSM 16100</strain>
    </source>
</reference>
<name>V4RJZ5_9CAUL</name>
<comment type="catalytic activity">
    <reaction evidence="1">
        <text>Exolytic cleavage of the (1-&gt;4)-beta-glycosidic linkage between N-acetylmuramic acid (MurNAc) and N-acetylglucosamine (GlcNAc) residues in peptidoglycan, from either the reducing or the non-reducing ends of the peptidoglycan chains, with concomitant formation of a 1,6-anhydrobond in the MurNAc residue.</text>
        <dbReference type="EC" id="4.2.2.n1"/>
    </reaction>
</comment>
<dbReference type="eggNOG" id="COG2821">
    <property type="taxonomic scope" value="Bacteria"/>
</dbReference>
<dbReference type="PANTHER" id="PTHR30124">
    <property type="entry name" value="MEMBRANE-BOUND LYTIC MUREIN TRANSGLYCOSYLASE A"/>
    <property type="match status" value="1"/>
</dbReference>
<proteinExistence type="predicted"/>
<dbReference type="GO" id="GO:0004553">
    <property type="term" value="F:hydrolase activity, hydrolyzing O-glycosyl compounds"/>
    <property type="evidence" value="ECO:0007669"/>
    <property type="project" value="InterPro"/>
</dbReference>
<dbReference type="InterPro" id="IPR010611">
    <property type="entry name" value="3D_dom"/>
</dbReference>
<dbReference type="InterPro" id="IPR026044">
    <property type="entry name" value="MltA"/>
</dbReference>
<dbReference type="PATRIC" id="fig|1121022.4.peg.1969"/>
<accession>V4RJZ5</accession>
<dbReference type="GO" id="GO:0071555">
    <property type="term" value="P:cell wall organization"/>
    <property type="evidence" value="ECO:0007669"/>
    <property type="project" value="UniProtKB-KW"/>
</dbReference>
<keyword evidence="3" id="KW-0456">Lyase</keyword>
<dbReference type="PIRSF" id="PIRSF019422">
    <property type="entry name" value="MltA"/>
    <property type="match status" value="1"/>
</dbReference>
<dbReference type="PANTHER" id="PTHR30124:SF0">
    <property type="entry name" value="MEMBRANE-BOUND LYTIC MUREIN TRANSGLYCOSYLASE A"/>
    <property type="match status" value="1"/>
</dbReference>
<evidence type="ECO:0000259" key="6">
    <source>
        <dbReference type="SMART" id="SM00925"/>
    </source>
</evidence>
<evidence type="ECO:0000256" key="2">
    <source>
        <dbReference type="ARBA" id="ARBA00012587"/>
    </source>
</evidence>
<dbReference type="EC" id="4.2.2.n1" evidence="2"/>
<dbReference type="InterPro" id="IPR005300">
    <property type="entry name" value="MltA_B"/>
</dbReference>
<dbReference type="AlphaFoldDB" id="V4RJZ5"/>
<dbReference type="EMBL" id="AWGB01000016">
    <property type="protein sequence ID" value="ESQ91608.1"/>
    <property type="molecule type" value="Genomic_DNA"/>
</dbReference>